<feature type="transmembrane region" description="Helical" evidence="4">
    <location>
        <begin position="86"/>
        <end position="109"/>
    </location>
</feature>
<dbReference type="PANTHER" id="PTHR23546">
    <property type="entry name" value="TRANSPORT PROTEIN"/>
    <property type="match status" value="1"/>
</dbReference>
<feature type="transmembrane region" description="Helical" evidence="4">
    <location>
        <begin position="277"/>
        <end position="296"/>
    </location>
</feature>
<sequence>MLVIGAGNSMLLAVAPPLVRELNLGDSSVGWIFSLSALLWVLASPYWGRLSDNVGRKPTIALGLFAYAISMASFGTAVMLGQSGALTGFALFISLVLARSIFGAFGSASSPSAQAYIADRTTAFERTAQLAGLSSAFAVGQAVGPGVCAWLAARFGTVFPIWLVGLLALCASLAILFFLPERTAPHSKRQRASIGQSLALITDRRLSGYLIYGFALSIVAGVTVQVFGLFTMDRLGVSGAAGTQLISYGFMANAMALLFTQLVILPRLKIGPRSLMIWGAAISGASVMMQIFAANFEVLLAAQALLGLGAGLARPGFTGGASVAVDPHEQGAAAGLVVAVNGAGFIFSPLLGGVVYEHFGMNAPLAIVAAVLAFMCTFAAMSRRLRDAVAPPPPPSETPPA</sequence>
<protein>
    <recommendedName>
        <fullName evidence="5">Major facilitator superfamily (MFS) profile domain-containing protein</fullName>
    </recommendedName>
</protein>
<evidence type="ECO:0000256" key="2">
    <source>
        <dbReference type="ARBA" id="ARBA00022989"/>
    </source>
</evidence>
<evidence type="ECO:0000256" key="4">
    <source>
        <dbReference type="SAM" id="Phobius"/>
    </source>
</evidence>
<feature type="transmembrane region" description="Helical" evidence="4">
    <location>
        <begin position="60"/>
        <end position="80"/>
    </location>
</feature>
<dbReference type="PROSITE" id="PS50850">
    <property type="entry name" value="MFS"/>
    <property type="match status" value="1"/>
</dbReference>
<dbReference type="SUPFAM" id="SSF103473">
    <property type="entry name" value="MFS general substrate transporter"/>
    <property type="match status" value="1"/>
</dbReference>
<organism evidence="6 7">
    <name type="scientific">Candidatus Viadribacter manganicus</name>
    <dbReference type="NCBI Taxonomy" id="1759059"/>
    <lineage>
        <taxon>Bacteria</taxon>
        <taxon>Pseudomonadati</taxon>
        <taxon>Pseudomonadota</taxon>
        <taxon>Alphaproteobacteria</taxon>
        <taxon>Hyphomonadales</taxon>
        <taxon>Hyphomonadaceae</taxon>
        <taxon>Candidatus Viadribacter</taxon>
    </lineage>
</organism>
<feature type="transmembrane region" description="Helical" evidence="4">
    <location>
        <begin position="332"/>
        <end position="351"/>
    </location>
</feature>
<evidence type="ECO:0000256" key="3">
    <source>
        <dbReference type="ARBA" id="ARBA00023136"/>
    </source>
</evidence>
<dbReference type="InterPro" id="IPR020846">
    <property type="entry name" value="MFS_dom"/>
</dbReference>
<feature type="transmembrane region" description="Helical" evidence="4">
    <location>
        <begin position="159"/>
        <end position="179"/>
    </location>
</feature>
<evidence type="ECO:0000259" key="5">
    <source>
        <dbReference type="PROSITE" id="PS50850"/>
    </source>
</evidence>
<dbReference type="AlphaFoldDB" id="A0A1B1AKK3"/>
<keyword evidence="2 4" id="KW-1133">Transmembrane helix</keyword>
<evidence type="ECO:0000256" key="1">
    <source>
        <dbReference type="ARBA" id="ARBA00022692"/>
    </source>
</evidence>
<feature type="transmembrane region" description="Helical" evidence="4">
    <location>
        <begin position="363"/>
        <end position="381"/>
    </location>
</feature>
<dbReference type="InterPro" id="IPR036259">
    <property type="entry name" value="MFS_trans_sf"/>
</dbReference>
<dbReference type="STRING" id="1759059.ATE48_14845"/>
<feature type="transmembrane region" description="Helical" evidence="4">
    <location>
        <begin position="130"/>
        <end position="153"/>
    </location>
</feature>
<evidence type="ECO:0000313" key="6">
    <source>
        <dbReference type="EMBL" id="ANP47102.1"/>
    </source>
</evidence>
<feature type="transmembrane region" description="Helical" evidence="4">
    <location>
        <begin position="28"/>
        <end position="48"/>
    </location>
</feature>
<dbReference type="Gene3D" id="1.20.1250.20">
    <property type="entry name" value="MFS general substrate transporter like domains"/>
    <property type="match status" value="1"/>
</dbReference>
<accession>A0A1B1AKK3</accession>
<dbReference type="Proteomes" id="UP000092498">
    <property type="component" value="Chromosome"/>
</dbReference>
<dbReference type="InterPro" id="IPR011701">
    <property type="entry name" value="MFS"/>
</dbReference>
<feature type="transmembrane region" description="Helical" evidence="4">
    <location>
        <begin position="245"/>
        <end position="265"/>
    </location>
</feature>
<dbReference type="Pfam" id="PF07690">
    <property type="entry name" value="MFS_1"/>
    <property type="match status" value="1"/>
</dbReference>
<name>A0A1B1AKK3_9PROT</name>
<dbReference type="GO" id="GO:0022857">
    <property type="term" value="F:transmembrane transporter activity"/>
    <property type="evidence" value="ECO:0007669"/>
    <property type="project" value="InterPro"/>
</dbReference>
<evidence type="ECO:0000313" key="7">
    <source>
        <dbReference type="Proteomes" id="UP000092498"/>
    </source>
</evidence>
<keyword evidence="7" id="KW-1185">Reference proteome</keyword>
<proteinExistence type="predicted"/>
<dbReference type="FunCoup" id="A0A1B1AKK3">
    <property type="interactions" value="203"/>
</dbReference>
<keyword evidence="3 4" id="KW-0472">Membrane</keyword>
<reference evidence="6 7" key="1">
    <citation type="submission" date="2015-11" db="EMBL/GenBank/DDBJ databases">
        <title>Whole-Genome Sequence of Candidatus Oderbacter manganicum from the National Park Lower Oder Valley, Germany.</title>
        <authorList>
            <person name="Braun B."/>
            <person name="Liere K."/>
            <person name="Szewzyk U."/>
        </authorList>
    </citation>
    <scope>NUCLEOTIDE SEQUENCE [LARGE SCALE GENOMIC DNA]</scope>
    <source>
        <strain evidence="6 7">OTSz_A_272</strain>
    </source>
</reference>
<dbReference type="KEGG" id="cbot:ATE48_14845"/>
<feature type="transmembrane region" description="Helical" evidence="4">
    <location>
        <begin position="209"/>
        <end position="230"/>
    </location>
</feature>
<dbReference type="InParanoid" id="A0A1B1AKK3"/>
<gene>
    <name evidence="6" type="ORF">ATE48_14845</name>
</gene>
<keyword evidence="1 4" id="KW-0812">Transmembrane</keyword>
<dbReference type="EMBL" id="CP013244">
    <property type="protein sequence ID" value="ANP47102.1"/>
    <property type="molecule type" value="Genomic_DNA"/>
</dbReference>
<feature type="domain" description="Major facilitator superfamily (MFS) profile" evidence="5">
    <location>
        <begin position="1"/>
        <end position="384"/>
    </location>
</feature>
<dbReference type="PANTHER" id="PTHR23546:SF1">
    <property type="entry name" value="MEMBRANE PROTEIN"/>
    <property type="match status" value="1"/>
</dbReference>